<comment type="similarity">
    <text evidence="6">Belongs to the ABC-4 integral membrane protein family.</text>
</comment>
<dbReference type="InterPro" id="IPR003838">
    <property type="entry name" value="ABC3_permease_C"/>
</dbReference>
<keyword evidence="11" id="KW-1185">Reference proteome</keyword>
<evidence type="ECO:0000256" key="4">
    <source>
        <dbReference type="ARBA" id="ARBA00022989"/>
    </source>
</evidence>
<feature type="transmembrane region" description="Helical" evidence="7">
    <location>
        <begin position="36"/>
        <end position="57"/>
    </location>
</feature>
<evidence type="ECO:0000259" key="9">
    <source>
        <dbReference type="Pfam" id="PF12704"/>
    </source>
</evidence>
<dbReference type="InterPro" id="IPR050250">
    <property type="entry name" value="Macrolide_Exporter_MacB"/>
</dbReference>
<dbReference type="GO" id="GO:0005886">
    <property type="term" value="C:plasma membrane"/>
    <property type="evidence" value="ECO:0007669"/>
    <property type="project" value="UniProtKB-SubCell"/>
</dbReference>
<keyword evidence="5 7" id="KW-0472">Membrane</keyword>
<feature type="transmembrane region" description="Helical" evidence="7">
    <location>
        <begin position="309"/>
        <end position="342"/>
    </location>
</feature>
<evidence type="ECO:0000256" key="3">
    <source>
        <dbReference type="ARBA" id="ARBA00022692"/>
    </source>
</evidence>
<sequence>MSRLPASVDDRIGSLYRRFPAALVARRNVSRNRLRSALAVLGIVIGVVAIASLGLAGTTLQTAFTSSFAGIGDQLVVNPAFDEGVTELTERDVERIERVATDAAVVPVRSKRAVVSVGRDQTVVTAYAASGVGAVYPSAEGRIPDRLRRGAVVGSGVADRFDIEPGNSLSVDGDSYRVVAVLESQGGGFDPLGVDQAVFLPNDAVDGDGYGQVIVKAESGTAANETAVAIRAELNEREPRVSVFELSSIVDQITSFLSVIRTFLVAIGGISLVVAGVSILNVMLMSTVERREEIGVFRAVGVYKRDVMAIILVEAAMLGLVGGLVGAAVSAGVGVALASFALGDPLAAFTVTNLLYLALAVVFGVVTSLLSGLYPAWKAANERPVEALRD</sequence>
<feature type="domain" description="MacB-like periplasmic core" evidence="9">
    <location>
        <begin position="36"/>
        <end position="232"/>
    </location>
</feature>
<dbReference type="Pfam" id="PF02687">
    <property type="entry name" value="FtsX"/>
    <property type="match status" value="1"/>
</dbReference>
<comment type="subcellular location">
    <subcellularLocation>
        <location evidence="1">Cell membrane</location>
        <topology evidence="1">Multi-pass membrane protein</topology>
    </subcellularLocation>
</comment>
<dbReference type="RefSeq" id="WP_276238895.1">
    <property type="nucleotide sequence ID" value="NZ_CP119989.1"/>
</dbReference>
<comment type="caution">
    <text evidence="10">The sequence shown here is derived from an EMBL/GenBank/DDBJ whole genome shotgun (WGS) entry which is preliminary data.</text>
</comment>
<keyword evidence="3 7" id="KW-0812">Transmembrane</keyword>
<evidence type="ECO:0000313" key="11">
    <source>
        <dbReference type="Proteomes" id="UP001596388"/>
    </source>
</evidence>
<reference evidence="10 11" key="1">
    <citation type="journal article" date="2019" name="Int. J. Syst. Evol. Microbiol.">
        <title>The Global Catalogue of Microorganisms (GCM) 10K type strain sequencing project: providing services to taxonomists for standard genome sequencing and annotation.</title>
        <authorList>
            <consortium name="The Broad Institute Genomics Platform"/>
            <consortium name="The Broad Institute Genome Sequencing Center for Infectious Disease"/>
            <person name="Wu L."/>
            <person name="Ma J."/>
        </authorList>
    </citation>
    <scope>NUCLEOTIDE SEQUENCE [LARGE SCALE GENOMIC DNA]</scope>
    <source>
        <strain evidence="10 11">DT55</strain>
    </source>
</reference>
<dbReference type="AlphaFoldDB" id="A0ABD5X0E2"/>
<keyword evidence="4 7" id="KW-1133">Transmembrane helix</keyword>
<evidence type="ECO:0000256" key="5">
    <source>
        <dbReference type="ARBA" id="ARBA00023136"/>
    </source>
</evidence>
<evidence type="ECO:0000256" key="6">
    <source>
        <dbReference type="ARBA" id="ARBA00038076"/>
    </source>
</evidence>
<keyword evidence="2" id="KW-1003">Cell membrane</keyword>
<dbReference type="GeneID" id="79269469"/>
<proteinExistence type="inferred from homology"/>
<organism evidence="10 11">
    <name type="scientific">Halobaculum marinum</name>
    <dbReference type="NCBI Taxonomy" id="3031996"/>
    <lineage>
        <taxon>Archaea</taxon>
        <taxon>Methanobacteriati</taxon>
        <taxon>Methanobacteriota</taxon>
        <taxon>Stenosarchaea group</taxon>
        <taxon>Halobacteria</taxon>
        <taxon>Halobacteriales</taxon>
        <taxon>Haloferacaceae</taxon>
        <taxon>Halobaculum</taxon>
    </lineage>
</organism>
<dbReference type="PANTHER" id="PTHR30572:SF4">
    <property type="entry name" value="ABC TRANSPORTER PERMEASE YTRF"/>
    <property type="match status" value="1"/>
</dbReference>
<dbReference type="Pfam" id="PF12704">
    <property type="entry name" value="MacB_PCD"/>
    <property type="match status" value="1"/>
</dbReference>
<accession>A0ABD5X0E2</accession>
<dbReference type="PANTHER" id="PTHR30572">
    <property type="entry name" value="MEMBRANE COMPONENT OF TRANSPORTER-RELATED"/>
    <property type="match status" value="1"/>
</dbReference>
<feature type="domain" description="ABC3 transporter permease C-terminal" evidence="8">
    <location>
        <begin position="266"/>
        <end position="382"/>
    </location>
</feature>
<evidence type="ECO:0000313" key="10">
    <source>
        <dbReference type="EMBL" id="MFC7096641.1"/>
    </source>
</evidence>
<feature type="transmembrane region" description="Helical" evidence="7">
    <location>
        <begin position="263"/>
        <end position="288"/>
    </location>
</feature>
<gene>
    <name evidence="10" type="ORF">ACFQKD_04920</name>
</gene>
<protein>
    <submittedName>
        <fullName evidence="10">ABC transporter permease</fullName>
    </submittedName>
</protein>
<evidence type="ECO:0000256" key="2">
    <source>
        <dbReference type="ARBA" id="ARBA00022475"/>
    </source>
</evidence>
<evidence type="ECO:0000256" key="7">
    <source>
        <dbReference type="SAM" id="Phobius"/>
    </source>
</evidence>
<dbReference type="InterPro" id="IPR025857">
    <property type="entry name" value="MacB_PCD"/>
</dbReference>
<dbReference type="EMBL" id="JBHTAG010000002">
    <property type="protein sequence ID" value="MFC7096641.1"/>
    <property type="molecule type" value="Genomic_DNA"/>
</dbReference>
<dbReference type="Proteomes" id="UP001596388">
    <property type="component" value="Unassembled WGS sequence"/>
</dbReference>
<feature type="transmembrane region" description="Helical" evidence="7">
    <location>
        <begin position="354"/>
        <end position="374"/>
    </location>
</feature>
<evidence type="ECO:0000256" key="1">
    <source>
        <dbReference type="ARBA" id="ARBA00004651"/>
    </source>
</evidence>
<name>A0ABD5X0E2_9EURY</name>
<evidence type="ECO:0000259" key="8">
    <source>
        <dbReference type="Pfam" id="PF02687"/>
    </source>
</evidence>